<reference evidence="3" key="1">
    <citation type="submission" date="2022-10" db="EMBL/GenBank/DDBJ databases">
        <title>Tapping the CABI collections for fungal endophytes: first genome assemblies for Collariella, Neodidymelliopsis, Ascochyta clinopodiicola, Didymella pomorum, Didymosphaeria variabile, Neocosmospora piperis and Neocucurbitaria cava.</title>
        <authorList>
            <person name="Hill R."/>
        </authorList>
    </citation>
    <scope>NUCLEOTIDE SEQUENCE</scope>
    <source>
        <strain evidence="3">IMI 356814</strain>
    </source>
</reference>
<feature type="domain" description="Nephrocystin 3-like N-terminal" evidence="2">
    <location>
        <begin position="154"/>
        <end position="335"/>
    </location>
</feature>
<dbReference type="Gene3D" id="3.40.50.300">
    <property type="entry name" value="P-loop containing nucleotide triphosphate hydrolases"/>
    <property type="match status" value="1"/>
</dbReference>
<keyword evidence="4" id="KW-1185">Reference proteome</keyword>
<proteinExistence type="predicted"/>
<evidence type="ECO:0000256" key="1">
    <source>
        <dbReference type="ARBA" id="ARBA00022737"/>
    </source>
</evidence>
<dbReference type="InterPro" id="IPR027417">
    <property type="entry name" value="P-loop_NTPase"/>
</dbReference>
<dbReference type="PANTHER" id="PTHR10039">
    <property type="entry name" value="AMELOGENIN"/>
    <property type="match status" value="1"/>
</dbReference>
<sequence>MLLEFYSKEQNFLGNKSTLQDEIAERTTIPLTVLEGTRLSSFSVEERLGWAENRQTKRVEDEAYSLLGIFSLYMPLIYGEGRKSAMKRLKKSIEESGEEAERDKQCGGRSCFDANINDITRDEHEEAIQTLRALLRFKQIDTRQLSIEDAYSKTCTWILEKPEYLDWLDEAKLEEHHGILWIKGHPGSGKSTIMKYILNHTVSKFKPPETNYDMATKGPVISAFFFNARGDTLEKSTLGMYRSLVVQFLDSRPSLGPKLLTLIDAHDEPCEWNLAELQKTFEVAVLSIRDGVTCFVDALDECKEKEVRNMLRYFDHIRYLAMSQGVKFRVCLASRHYPHISIRTGIELVLENQEGHVQESTNTSSLNYALGMETSPGTFGAGFKKRLQASLYGLYLSSGF</sequence>
<dbReference type="InterPro" id="IPR056884">
    <property type="entry name" value="NPHP3-like_N"/>
</dbReference>
<dbReference type="PANTHER" id="PTHR10039:SF5">
    <property type="entry name" value="NACHT DOMAIN-CONTAINING PROTEIN"/>
    <property type="match status" value="1"/>
</dbReference>
<dbReference type="Pfam" id="PF24883">
    <property type="entry name" value="NPHP3_N"/>
    <property type="match status" value="1"/>
</dbReference>
<dbReference type="EMBL" id="JAPEUY010000001">
    <property type="protein sequence ID" value="KAJ4378185.1"/>
    <property type="molecule type" value="Genomic_DNA"/>
</dbReference>
<name>A0A9W9CRM7_9PLEO</name>
<evidence type="ECO:0000313" key="3">
    <source>
        <dbReference type="EMBL" id="KAJ4378185.1"/>
    </source>
</evidence>
<dbReference type="Proteomes" id="UP001140560">
    <property type="component" value="Unassembled WGS sequence"/>
</dbReference>
<gene>
    <name evidence="3" type="ORF">N0V83_001019</name>
</gene>
<evidence type="ECO:0000259" key="2">
    <source>
        <dbReference type="Pfam" id="PF24883"/>
    </source>
</evidence>
<evidence type="ECO:0000313" key="4">
    <source>
        <dbReference type="Proteomes" id="UP001140560"/>
    </source>
</evidence>
<organism evidence="3 4">
    <name type="scientific">Neocucurbitaria cava</name>
    <dbReference type="NCBI Taxonomy" id="798079"/>
    <lineage>
        <taxon>Eukaryota</taxon>
        <taxon>Fungi</taxon>
        <taxon>Dikarya</taxon>
        <taxon>Ascomycota</taxon>
        <taxon>Pezizomycotina</taxon>
        <taxon>Dothideomycetes</taxon>
        <taxon>Pleosporomycetidae</taxon>
        <taxon>Pleosporales</taxon>
        <taxon>Pleosporineae</taxon>
        <taxon>Cucurbitariaceae</taxon>
        <taxon>Neocucurbitaria</taxon>
    </lineage>
</organism>
<dbReference type="AlphaFoldDB" id="A0A9W9CRM7"/>
<protein>
    <recommendedName>
        <fullName evidence="2">Nephrocystin 3-like N-terminal domain-containing protein</fullName>
    </recommendedName>
</protein>
<dbReference type="SUPFAM" id="SSF52540">
    <property type="entry name" value="P-loop containing nucleoside triphosphate hydrolases"/>
    <property type="match status" value="1"/>
</dbReference>
<accession>A0A9W9CRM7</accession>
<keyword evidence="1" id="KW-0677">Repeat</keyword>
<comment type="caution">
    <text evidence="3">The sequence shown here is derived from an EMBL/GenBank/DDBJ whole genome shotgun (WGS) entry which is preliminary data.</text>
</comment>
<dbReference type="OrthoDB" id="194358at2759"/>